<proteinExistence type="inferred from homology"/>
<sequence>MTVALHAEPEADRPRPKSLTDLFVSFSILALQGFGGVLAVVQRELVEKKRWMTREEFVEEWAVAQIMPGPNVINLAIMLGSRYFGWRGALAGLAGMLTFPLLVVLGLALVYAQFAGNPNVAGALRGMGAVAAGLITATGLKLVTALQKNVLGIPLCGLLGVVAFVAIAWLKLPLLWVLLGVGGVGWALAGAS</sequence>
<evidence type="ECO:0000256" key="1">
    <source>
        <dbReference type="ARBA" id="ARBA00004651"/>
    </source>
</evidence>
<keyword evidence="3" id="KW-1003">Cell membrane</keyword>
<comment type="similarity">
    <text evidence="2">Belongs to the chromate ion transporter (CHR) (TC 2.A.51) family.</text>
</comment>
<evidence type="ECO:0000256" key="5">
    <source>
        <dbReference type="ARBA" id="ARBA00022989"/>
    </source>
</evidence>
<dbReference type="InterPro" id="IPR052518">
    <property type="entry name" value="CHR_Transporter"/>
</dbReference>
<keyword evidence="4 7" id="KW-0812">Transmembrane</keyword>
<accession>A0ABX6P3D7</accession>
<evidence type="ECO:0000313" key="8">
    <source>
        <dbReference type="EMBL" id="QJW84564.1"/>
    </source>
</evidence>
<dbReference type="Pfam" id="PF02417">
    <property type="entry name" value="Chromate_transp"/>
    <property type="match status" value="1"/>
</dbReference>
<organism evidence="8 9">
    <name type="scientific">Ramlibacter terrae</name>
    <dbReference type="NCBI Taxonomy" id="2732511"/>
    <lineage>
        <taxon>Bacteria</taxon>
        <taxon>Pseudomonadati</taxon>
        <taxon>Pseudomonadota</taxon>
        <taxon>Betaproteobacteria</taxon>
        <taxon>Burkholderiales</taxon>
        <taxon>Comamonadaceae</taxon>
        <taxon>Ramlibacter</taxon>
    </lineage>
</organism>
<comment type="subcellular location">
    <subcellularLocation>
        <location evidence="1">Cell membrane</location>
        <topology evidence="1">Multi-pass membrane protein</topology>
    </subcellularLocation>
</comment>
<feature type="transmembrane region" description="Helical" evidence="7">
    <location>
        <begin position="174"/>
        <end position="191"/>
    </location>
</feature>
<gene>
    <name evidence="8" type="ORF">HK414_15345</name>
</gene>
<feature type="transmembrane region" description="Helical" evidence="7">
    <location>
        <begin position="123"/>
        <end position="143"/>
    </location>
</feature>
<dbReference type="PANTHER" id="PTHR43663:SF1">
    <property type="entry name" value="CHROMATE TRANSPORTER"/>
    <property type="match status" value="1"/>
</dbReference>
<dbReference type="PANTHER" id="PTHR43663">
    <property type="entry name" value="CHROMATE TRANSPORT PROTEIN-RELATED"/>
    <property type="match status" value="1"/>
</dbReference>
<feature type="transmembrane region" description="Helical" evidence="7">
    <location>
        <begin position="150"/>
        <end position="168"/>
    </location>
</feature>
<evidence type="ECO:0000256" key="6">
    <source>
        <dbReference type="ARBA" id="ARBA00023136"/>
    </source>
</evidence>
<evidence type="ECO:0000256" key="7">
    <source>
        <dbReference type="SAM" id="Phobius"/>
    </source>
</evidence>
<reference evidence="8 9" key="1">
    <citation type="submission" date="2020-05" db="EMBL/GenBank/DDBJ databases">
        <title>Ramlibacter rhizophilus sp. nov., isolated from rhizosphere soil of national flower Mugunghwa from South Korea.</title>
        <authorList>
            <person name="Zheng-Fei Y."/>
            <person name="Huan T."/>
        </authorList>
    </citation>
    <scope>NUCLEOTIDE SEQUENCE [LARGE SCALE GENOMIC DNA]</scope>
    <source>
        <strain evidence="8 9">H242</strain>
    </source>
</reference>
<reference evidence="8 9" key="2">
    <citation type="submission" date="2020-05" db="EMBL/GenBank/DDBJ databases">
        <authorList>
            <person name="Khan S.A."/>
            <person name="Jeon C.O."/>
            <person name="Chun B.H."/>
        </authorList>
    </citation>
    <scope>NUCLEOTIDE SEQUENCE [LARGE SCALE GENOMIC DNA]</scope>
    <source>
        <strain evidence="8 9">H242</strain>
    </source>
</reference>
<name>A0ABX6P3D7_9BURK</name>
<dbReference type="EMBL" id="CP053418">
    <property type="protein sequence ID" value="QJW84564.1"/>
    <property type="molecule type" value="Genomic_DNA"/>
</dbReference>
<keyword evidence="5 7" id="KW-1133">Transmembrane helix</keyword>
<dbReference type="InterPro" id="IPR003370">
    <property type="entry name" value="Chromate_transpt"/>
</dbReference>
<evidence type="ECO:0000256" key="4">
    <source>
        <dbReference type="ARBA" id="ARBA00022692"/>
    </source>
</evidence>
<evidence type="ECO:0000256" key="2">
    <source>
        <dbReference type="ARBA" id="ARBA00005262"/>
    </source>
</evidence>
<evidence type="ECO:0000256" key="3">
    <source>
        <dbReference type="ARBA" id="ARBA00022475"/>
    </source>
</evidence>
<feature type="transmembrane region" description="Helical" evidence="7">
    <location>
        <begin position="88"/>
        <end position="111"/>
    </location>
</feature>
<evidence type="ECO:0000313" key="9">
    <source>
        <dbReference type="Proteomes" id="UP000500826"/>
    </source>
</evidence>
<dbReference type="Proteomes" id="UP000500826">
    <property type="component" value="Chromosome"/>
</dbReference>
<feature type="transmembrane region" description="Helical" evidence="7">
    <location>
        <begin position="22"/>
        <end position="41"/>
    </location>
</feature>
<protein>
    <submittedName>
        <fullName evidence="8">Chromate transporter</fullName>
    </submittedName>
</protein>
<keyword evidence="9" id="KW-1185">Reference proteome</keyword>
<keyword evidence="6 7" id="KW-0472">Membrane</keyword>